<accession>A0A174JKI7</accession>
<dbReference type="GO" id="GO:0005975">
    <property type="term" value="P:carbohydrate metabolic process"/>
    <property type="evidence" value="ECO:0007669"/>
    <property type="project" value="InterPro"/>
</dbReference>
<keyword evidence="2 7" id="KW-0378">Hydrolase</keyword>
<dbReference type="Gene3D" id="2.60.40.10">
    <property type="entry name" value="Immunoglobulins"/>
    <property type="match status" value="2"/>
</dbReference>
<dbReference type="AlphaFoldDB" id="A0A174JKI7"/>
<name>A0A174JKI7_9FIRM</name>
<dbReference type="EMBL" id="CYZE01000015">
    <property type="protein sequence ID" value="CUO98696.1"/>
    <property type="molecule type" value="Genomic_DNA"/>
</dbReference>
<dbReference type="InterPro" id="IPR008979">
    <property type="entry name" value="Galactose-bd-like_sf"/>
</dbReference>
<evidence type="ECO:0000313" key="8">
    <source>
        <dbReference type="EMBL" id="RGL94567.1"/>
    </source>
</evidence>
<keyword evidence="3 7" id="KW-0326">Glycosidase</keyword>
<dbReference type="SUPFAM" id="SSF49303">
    <property type="entry name" value="beta-Galactosidase/glucuronidase domain"/>
    <property type="match status" value="1"/>
</dbReference>
<dbReference type="SUPFAM" id="SSF51445">
    <property type="entry name" value="(Trans)glycosidases"/>
    <property type="match status" value="1"/>
</dbReference>
<evidence type="ECO:0000259" key="6">
    <source>
        <dbReference type="Pfam" id="PF16355"/>
    </source>
</evidence>
<evidence type="ECO:0000256" key="1">
    <source>
        <dbReference type="ARBA" id="ARBA00007401"/>
    </source>
</evidence>
<dbReference type="EMBL" id="QSSQ01000050">
    <property type="protein sequence ID" value="RGL94567.1"/>
    <property type="molecule type" value="Genomic_DNA"/>
</dbReference>
<dbReference type="InterPro" id="IPR032311">
    <property type="entry name" value="DUF4982"/>
</dbReference>
<dbReference type="SUPFAM" id="SSF49785">
    <property type="entry name" value="Galactose-binding domain-like"/>
    <property type="match status" value="1"/>
</dbReference>
<evidence type="ECO:0000313" key="9">
    <source>
        <dbReference type="Proteomes" id="UP000095651"/>
    </source>
</evidence>
<dbReference type="GO" id="GO:0004565">
    <property type="term" value="F:beta-galactosidase activity"/>
    <property type="evidence" value="ECO:0007669"/>
    <property type="project" value="UniProtKB-EC"/>
</dbReference>
<dbReference type="PANTHER" id="PTHR42732:SF1">
    <property type="entry name" value="BETA-MANNOSIDASE"/>
    <property type="match status" value="1"/>
</dbReference>
<feature type="domain" description="DUF4982" evidence="6">
    <location>
        <begin position="572"/>
        <end position="611"/>
    </location>
</feature>
<dbReference type="InterPro" id="IPR006103">
    <property type="entry name" value="Glyco_hydro_2_cat"/>
</dbReference>
<dbReference type="RefSeq" id="WP_055658715.1">
    <property type="nucleotide sequence ID" value="NZ_CABIXC010000015.1"/>
</dbReference>
<dbReference type="PANTHER" id="PTHR42732">
    <property type="entry name" value="BETA-GALACTOSIDASE"/>
    <property type="match status" value="1"/>
</dbReference>
<dbReference type="Gene3D" id="2.60.120.260">
    <property type="entry name" value="Galactose-binding domain-like"/>
    <property type="match status" value="1"/>
</dbReference>
<dbReference type="Pfam" id="PF02836">
    <property type="entry name" value="Glyco_hydro_2_C"/>
    <property type="match status" value="1"/>
</dbReference>
<dbReference type="InterPro" id="IPR013783">
    <property type="entry name" value="Ig-like_fold"/>
</dbReference>
<gene>
    <name evidence="7" type="primary">lacZ1_2</name>
    <name evidence="8" type="ORF">DXC39_28960</name>
    <name evidence="7" type="ORF">ERS852407_04627</name>
</gene>
<feature type="domain" description="Glycosyl hydrolases family 2 sugar binding" evidence="5">
    <location>
        <begin position="41"/>
        <end position="140"/>
    </location>
</feature>
<comment type="similarity">
    <text evidence="1">Belongs to the glycosyl hydrolase 2 family.</text>
</comment>
<dbReference type="Proteomes" id="UP000095651">
    <property type="component" value="Unassembled WGS sequence"/>
</dbReference>
<evidence type="ECO:0000259" key="5">
    <source>
        <dbReference type="Pfam" id="PF02837"/>
    </source>
</evidence>
<dbReference type="Pfam" id="PF16355">
    <property type="entry name" value="DUF4982"/>
    <property type="match status" value="1"/>
</dbReference>
<dbReference type="InterPro" id="IPR006101">
    <property type="entry name" value="Glyco_hydro_2"/>
</dbReference>
<feature type="domain" description="Glycoside hydrolase family 2 catalytic" evidence="4">
    <location>
        <begin position="259"/>
        <end position="547"/>
    </location>
</feature>
<dbReference type="Proteomes" id="UP000261257">
    <property type="component" value="Unassembled WGS sequence"/>
</dbReference>
<dbReference type="EC" id="3.2.1.23" evidence="7"/>
<protein>
    <submittedName>
        <fullName evidence="7">Beta-galactosidase LacZ</fullName>
        <ecNumber evidence="7">3.2.1.23</ecNumber>
        <ecNumber evidence="7">3.2.1.31</ecNumber>
    </submittedName>
    <submittedName>
        <fullName evidence="8">Glycoside hydrolase family 2 protein</fullName>
    </submittedName>
</protein>
<evidence type="ECO:0000256" key="2">
    <source>
        <dbReference type="ARBA" id="ARBA00022801"/>
    </source>
</evidence>
<evidence type="ECO:0000313" key="10">
    <source>
        <dbReference type="Proteomes" id="UP000261257"/>
    </source>
</evidence>
<reference evidence="8 10" key="2">
    <citation type="submission" date="2018-08" db="EMBL/GenBank/DDBJ databases">
        <title>A genome reference for cultivated species of the human gut microbiota.</title>
        <authorList>
            <person name="Zou Y."/>
            <person name="Xue W."/>
            <person name="Luo G."/>
        </authorList>
    </citation>
    <scope>NUCLEOTIDE SEQUENCE [LARGE SCALE GENOMIC DNA]</scope>
    <source>
        <strain evidence="8 10">TF05-11AC</strain>
    </source>
</reference>
<evidence type="ECO:0000259" key="4">
    <source>
        <dbReference type="Pfam" id="PF02836"/>
    </source>
</evidence>
<reference evidence="7 9" key="1">
    <citation type="submission" date="2015-09" db="EMBL/GenBank/DDBJ databases">
        <authorList>
            <consortium name="Pathogen Informatics"/>
        </authorList>
    </citation>
    <scope>NUCLEOTIDE SEQUENCE [LARGE SCALE GENOMIC DNA]</scope>
    <source>
        <strain evidence="7 9">2789STDY5608850</strain>
    </source>
</reference>
<proteinExistence type="inferred from homology"/>
<evidence type="ECO:0000256" key="3">
    <source>
        <dbReference type="ARBA" id="ARBA00023295"/>
    </source>
</evidence>
<dbReference type="InterPro" id="IPR006104">
    <property type="entry name" value="Glyco_hydro_2_N"/>
</dbReference>
<evidence type="ECO:0000313" key="7">
    <source>
        <dbReference type="EMBL" id="CUO98696.1"/>
    </source>
</evidence>
<organism evidence="7 9">
    <name type="scientific">Hungatella hathewayi</name>
    <dbReference type="NCBI Taxonomy" id="154046"/>
    <lineage>
        <taxon>Bacteria</taxon>
        <taxon>Bacillati</taxon>
        <taxon>Bacillota</taxon>
        <taxon>Clostridia</taxon>
        <taxon>Lachnospirales</taxon>
        <taxon>Lachnospiraceae</taxon>
        <taxon>Hungatella</taxon>
    </lineage>
</organism>
<dbReference type="Gene3D" id="3.20.20.80">
    <property type="entry name" value="Glycosidases"/>
    <property type="match status" value="1"/>
</dbReference>
<dbReference type="EC" id="3.2.1.31" evidence="7"/>
<dbReference type="GO" id="GO:0004566">
    <property type="term" value="F:beta-glucuronidase activity"/>
    <property type="evidence" value="ECO:0007669"/>
    <property type="project" value="UniProtKB-EC"/>
</dbReference>
<dbReference type="InterPro" id="IPR051913">
    <property type="entry name" value="GH2_Domain-Containing"/>
</dbReference>
<dbReference type="Pfam" id="PF02837">
    <property type="entry name" value="Glyco_hydro_2_N"/>
    <property type="match status" value="1"/>
</dbReference>
<dbReference type="PRINTS" id="PR00132">
    <property type="entry name" value="GLHYDRLASE2"/>
</dbReference>
<dbReference type="InterPro" id="IPR036156">
    <property type="entry name" value="Beta-gal/glucu_dom_sf"/>
</dbReference>
<sequence length="734" mass="83109">MRRYNINSDWKFRKGDGSPAAVVTLPHIWDIRGGQNGNGGYVGVCVYEKQIEMSDDWKDRDIYLEIGAAGSVAEVVVNGQPVGTHKGGYSLFRFNITKWMRPGQCNRIEVRVDNSVRDDVYPIAADYTFFGGIYRDVNLVVADASRFSLDDDGSEGIYIIPEITGGGRGRVRVYSVVDEPEGCEVCCQVLDQDGELCAKATVKAGKEPAELFIEQPVLWNGRSGAYQYTLSADLLKNGRWMEKRMIRFGFRSIRLSAESGFQLNGERLFLRGVGRHQDREDRGWAISREDMEEDMALLKEIGANTVRLAHYQHAPYFYELCDREGLAVWAEIPFISRLSDSAAARENALLQLTELIKQNYNHPSICFWGIGNDVTMFGAEDWVEEALREMNALAKCLDPGRITVCSHMMTLAEDSPLSAITDGIGYNVYYGWYVGECSDMGVWLDELQQKQVPVPIAISEYGADGILTYQTGSPTRGDYSESYQSLYHEEMLAIIREHPLVWASYVWNLCDFASVNRKEGGVSGRNNKGLVTYDRKTRKDAFYLYKAEWSGEPVVHITGKRYKRRAESRNTIRVYSNAEDVELFVNSKSMGAMCKDCHIFWLDGVVLLPGKNDILVKTERGDYDDVILYGEPADEPSYLFRQDRNAEMREVATEYRVRNGYHSVYDTLDEILDNPEAKKVLEEEAGADVLNRPLLHTLGALPLESIARKSGGLIRNEWVVRLNERLTKVKKLQE</sequence>
<dbReference type="InterPro" id="IPR017853">
    <property type="entry name" value="GH"/>
</dbReference>